<dbReference type="InterPro" id="IPR021109">
    <property type="entry name" value="Peptidase_aspartic_dom_sf"/>
</dbReference>
<dbReference type="Gene3D" id="2.40.70.10">
    <property type="entry name" value="Acid Proteases"/>
    <property type="match status" value="1"/>
</dbReference>
<dbReference type="OrthoDB" id="3695078at2759"/>
<dbReference type="AlphaFoldDB" id="A0A4U0V442"/>
<evidence type="ECO:0000259" key="2">
    <source>
        <dbReference type="Pfam" id="PF03732"/>
    </source>
</evidence>
<feature type="compositionally biased region" description="Polar residues" evidence="1">
    <location>
        <begin position="316"/>
        <end position="327"/>
    </location>
</feature>
<dbReference type="InterPro" id="IPR032567">
    <property type="entry name" value="RTL1-rel"/>
</dbReference>
<dbReference type="PANTHER" id="PTHR15503:SF29">
    <property type="entry name" value="CCHC-TYPE DOMAIN-CONTAINING PROTEIN-RELATED"/>
    <property type="match status" value="1"/>
</dbReference>
<dbReference type="InterPro" id="IPR043502">
    <property type="entry name" value="DNA/RNA_pol_sf"/>
</dbReference>
<dbReference type="EMBL" id="NAJN01003140">
    <property type="protein sequence ID" value="TKA43441.1"/>
    <property type="molecule type" value="Genomic_DNA"/>
</dbReference>
<organism evidence="3 4">
    <name type="scientific">Cryomyces minteri</name>
    <dbReference type="NCBI Taxonomy" id="331657"/>
    <lineage>
        <taxon>Eukaryota</taxon>
        <taxon>Fungi</taxon>
        <taxon>Dikarya</taxon>
        <taxon>Ascomycota</taxon>
        <taxon>Pezizomycotina</taxon>
        <taxon>Dothideomycetes</taxon>
        <taxon>Dothideomycetes incertae sedis</taxon>
        <taxon>Cryomyces</taxon>
    </lineage>
</organism>
<dbReference type="CDD" id="cd00303">
    <property type="entry name" value="retropepsin_like"/>
    <property type="match status" value="1"/>
</dbReference>
<dbReference type="SUPFAM" id="SSF56672">
    <property type="entry name" value="DNA/RNA polymerases"/>
    <property type="match status" value="1"/>
</dbReference>
<dbReference type="Gene3D" id="3.10.10.10">
    <property type="entry name" value="HIV Type 1 Reverse Transcriptase, subunit A, domain 1"/>
    <property type="match status" value="1"/>
</dbReference>
<sequence length="513" mass="57075">LLPYVQGNVINLADIEAFVKILETCFGDPDRQATAQRELAQLRQSNHDFHAYLTDFQRIVANTGYSDEEAKISALSQGISSELRNLMIHHDRPKTLVECTALLQSLDNRYRAAQAVAPKRLFGSSTFLANLTGFLAHPPAPEIDGAHMVVSCTIAAPDRKAIKTYALVDSGASGYAFIDNSFAQYHSLPLVPLQQSYVLEVFDGRPASSGNITHTAPLSIAINDHVEHETPFPVTKLSHYPLILGVPWLRRHAVTTIWHRNSMTFNSEFCQRHCLHPAVKSSSIDGLSDIPDRPPCPEVIAPSALPNLRLQNQADVTVGTPQSQSEHVQPAPSPRLAPRSRLTSKRSLDIHLIGVAPFQSLAKKRDHRVFAICVRDIEKAMAAKPEVDPATKLPEIYHEFLDVFSRKESDKLPEHRDFDHKILEEGKEPSFGSLYGMSQDELKVLRKYLDDNLQKGFIRASSSPAASPVLFVKKPSGGLRLCVEYRALNAITVKNRYPLPGWSMPVHKMNKTE</sequence>
<gene>
    <name evidence="3" type="ORF">B0A49_13588</name>
</gene>
<comment type="caution">
    <text evidence="3">The sequence shown here is derived from an EMBL/GenBank/DDBJ whole genome shotgun (WGS) entry which is preliminary data.</text>
</comment>
<reference evidence="3 4" key="1">
    <citation type="submission" date="2017-03" db="EMBL/GenBank/DDBJ databases">
        <title>Genomes of endolithic fungi from Antarctica.</title>
        <authorList>
            <person name="Coleine C."/>
            <person name="Masonjones S."/>
            <person name="Stajich J.E."/>
        </authorList>
    </citation>
    <scope>NUCLEOTIDE SEQUENCE [LARGE SCALE GENOMIC DNA]</scope>
    <source>
        <strain evidence="3 4">CCFEE 5187</strain>
    </source>
</reference>
<feature type="non-terminal residue" evidence="3">
    <location>
        <position position="1"/>
    </location>
</feature>
<proteinExistence type="predicted"/>
<dbReference type="Pfam" id="PF03732">
    <property type="entry name" value="Retrotrans_gag"/>
    <property type="match status" value="1"/>
</dbReference>
<dbReference type="Proteomes" id="UP000308768">
    <property type="component" value="Unassembled WGS sequence"/>
</dbReference>
<dbReference type="InterPro" id="IPR005162">
    <property type="entry name" value="Retrotrans_gag_dom"/>
</dbReference>
<evidence type="ECO:0000313" key="4">
    <source>
        <dbReference type="Proteomes" id="UP000308768"/>
    </source>
</evidence>
<accession>A0A4U0V442</accession>
<dbReference type="PANTHER" id="PTHR15503">
    <property type="entry name" value="LDOC1 RELATED"/>
    <property type="match status" value="1"/>
</dbReference>
<keyword evidence="4" id="KW-1185">Reference proteome</keyword>
<protein>
    <recommendedName>
        <fullName evidence="2">Retrotransposon gag domain-containing protein</fullName>
    </recommendedName>
</protein>
<evidence type="ECO:0000313" key="3">
    <source>
        <dbReference type="EMBL" id="TKA43441.1"/>
    </source>
</evidence>
<name>A0A4U0V442_9PEZI</name>
<evidence type="ECO:0000256" key="1">
    <source>
        <dbReference type="SAM" id="MobiDB-lite"/>
    </source>
</evidence>
<feature type="region of interest" description="Disordered" evidence="1">
    <location>
        <begin position="316"/>
        <end position="340"/>
    </location>
</feature>
<feature type="domain" description="Retrotransposon gag" evidence="2">
    <location>
        <begin position="17"/>
        <end position="79"/>
    </location>
</feature>
<dbReference type="STRING" id="331657.A0A4U0V442"/>